<comment type="caution">
    <text evidence="6">The sequence shown here is derived from an EMBL/GenBank/DDBJ whole genome shotgun (WGS) entry which is preliminary data.</text>
</comment>
<dbReference type="PANTHER" id="PTHR18875">
    <property type="entry name" value="SARCOMA ANTIGEN NY-SAR-24/CYTOSKELETAL PROTEIN SOJO"/>
    <property type="match status" value="1"/>
</dbReference>
<feature type="signal peptide" evidence="5">
    <location>
        <begin position="1"/>
        <end position="25"/>
    </location>
</feature>
<evidence type="ECO:0000256" key="3">
    <source>
        <dbReference type="ARBA" id="ARBA00023054"/>
    </source>
</evidence>
<sequence>MRTEPWRRLLASLFLVLVPPPDAWGFFATAPDSDFTFTLPAGRKECFFQPMPREASLEIEYQLHFMLDKCVISMDTNIWISHDCHDDEEYLLANVVALRKQLRKTERNLQNLGEELYREKFARILFFFSSSSNSHNSDISTYDGEFEMLTVEDLIVSSEFNNYSAHNNGNKVSCHDMDSPRKSRNKCYSLSFDKSMEEENELLREKLTVVREKNALLTSQNHDLMTVIETVNFELNQTRARVSFLESGLDTRSVSIPAWEERIASLEAEIQAKDNILKDTEDKLQQSQKMVMEKECVLQKLKEQYIQMKHDFIERIKQGKRTEQQRNEALYNAEELTRTFKKYKEKITDKLEKVQVEEQFLERNLTICVKEKEKLHAKCDSYRSELENLKEQVRQLVEENCIGKENLMCVEAKSSEMELLLKHSQQKIQMLESRLQDQESILKEKSALLNENVELKTLIAEQQDHLKSCNQEIENSKVELKTLENIISQLSQSSSKEVTHSTSNSSETYANCCESNRFLIEELRLKLKMKEAEVQKLQGKVMATKLDQEITERNDGQKLHGLETEPVKLAGNQTESKYLQLELISKQFENEKQKLIRRLDELHAKLEKSEEENSVLKDSMAQRTSQFQAIQEELLEKAAKSSMLEREIARKTSQLSTLEKQLEEKRVAYTTAAAKNTELEQELVEANSQLHNLERNINEETEHFSLMLEKTKIIHLEQHNEMETQIELLQSQLETKNQQFQEQENTLSILQQDIICKQRQIESLDQLLVESKEEMEQQKAKKDEALRTLQGQLAEETIKVKQLQTALDICKEDLALYLSDLEENKVLFEKQLKKKSEEVQRLQKEIKIKNDNLQSTTEQNLILQQTLQQQQQMLHQETIRNGELEDSQTKLQKQQKENLEEELRKTNEKLNLAYEETDMKRQKVTELSGTIRQIKVEMDQCKDELIDMEKELVHLRRDGHTKAMQLGHLEMTLEQKVSELNKKKQEVKELEDKLLTSETQQKEASQKIETLENDMQNATGELKTTLRQLQELRDMLLNAQMSLEEKYAAIQDLTEELSRRDPKKNVTQLDMSIREHREELEHKIIKLEGALEKKELQIKECNKQHSKDEVHEKEFNMLQQDQEISRLKKETERKQQRIADIEKKMKEQDKYIAEQYKEILDLGQQLRLEREQMKHTHEELLESRRQQVQAQRDVDRISVELEEVNHLCLEKEGRANRLAEQLGAAQARETQLEARMKAEIKKLCTEIQSLKQSYASEKLSSEAQQTKLKHSISKSHHVNGQLQQLKMDLDEAQGTVCNLQQQLQSRNEMIQAANEALLLKESEVTRLKTRIAGLGRREAIKQVSVPQNVSTRQWFDDPELDLAKHSQVPFSTHRNLHHSTSTSDLSFRNCGNLLDLKQILTLDSVVTPGKKPKDITHASPNDLNESSFDPLTHIVDGDVSCDSNDFQTLRMKIMKNQHASKKPYADGFVEVGNGVGEAKGALACLTLLPNCSKELSPSHQEVCDPSPCWEILDEAPSLLLSWLRHGTPKRSAGEKAVGCFLQGRLAETKLLDFKP</sequence>
<feature type="coiled-coil region" evidence="4">
    <location>
        <begin position="578"/>
        <end position="859"/>
    </location>
</feature>
<comment type="subcellular location">
    <subcellularLocation>
        <location evidence="1">Cytoplasm</location>
    </subcellularLocation>
</comment>
<keyword evidence="7" id="KW-1185">Reference proteome</keyword>
<dbReference type="EMBL" id="JAIPUX010005289">
    <property type="protein sequence ID" value="KAH0618385.1"/>
    <property type="molecule type" value="Genomic_DNA"/>
</dbReference>
<gene>
    <name evidence="6" type="ORF">JD844_017527</name>
</gene>
<organism evidence="6 7">
    <name type="scientific">Phrynosoma platyrhinos</name>
    <name type="common">Desert horned lizard</name>
    <dbReference type="NCBI Taxonomy" id="52577"/>
    <lineage>
        <taxon>Eukaryota</taxon>
        <taxon>Metazoa</taxon>
        <taxon>Chordata</taxon>
        <taxon>Craniata</taxon>
        <taxon>Vertebrata</taxon>
        <taxon>Euteleostomi</taxon>
        <taxon>Lepidosauria</taxon>
        <taxon>Squamata</taxon>
        <taxon>Bifurcata</taxon>
        <taxon>Unidentata</taxon>
        <taxon>Episquamata</taxon>
        <taxon>Toxicofera</taxon>
        <taxon>Iguania</taxon>
        <taxon>Phrynosomatidae</taxon>
        <taxon>Phrynosomatinae</taxon>
        <taxon>Phrynosoma</taxon>
    </lineage>
</organism>
<keyword evidence="5" id="KW-0732">Signal</keyword>
<name>A0ABQ7SM25_PHRPL</name>
<evidence type="ECO:0000313" key="6">
    <source>
        <dbReference type="EMBL" id="KAH0618385.1"/>
    </source>
</evidence>
<proteinExistence type="predicted"/>
<evidence type="ECO:0000256" key="2">
    <source>
        <dbReference type="ARBA" id="ARBA00022490"/>
    </source>
</evidence>
<evidence type="ECO:0000256" key="4">
    <source>
        <dbReference type="SAM" id="Coils"/>
    </source>
</evidence>
<accession>A0ABQ7SM25</accession>
<feature type="coiled-coil region" evidence="4">
    <location>
        <begin position="1215"/>
        <end position="1253"/>
    </location>
</feature>
<reference evidence="6 7" key="1">
    <citation type="journal article" date="2022" name="Gigascience">
        <title>A chromosome-level genome assembly and annotation of the desert horned lizard, Phrynosoma platyrhinos, provides insight into chromosomal rearrangements among reptiles.</title>
        <authorList>
            <person name="Koochekian N."/>
            <person name="Ascanio A."/>
            <person name="Farleigh K."/>
            <person name="Card D.C."/>
            <person name="Schield D.R."/>
            <person name="Castoe T.A."/>
            <person name="Jezkova T."/>
        </authorList>
    </citation>
    <scope>NUCLEOTIDE SEQUENCE [LARGE SCALE GENOMIC DNA]</scope>
    <source>
        <strain evidence="6">NK-2021</strain>
    </source>
</reference>
<keyword evidence="2" id="KW-0963">Cytoplasm</keyword>
<feature type="coiled-coil region" evidence="4">
    <location>
        <begin position="884"/>
        <end position="1144"/>
    </location>
</feature>
<evidence type="ECO:0000313" key="7">
    <source>
        <dbReference type="Proteomes" id="UP000826234"/>
    </source>
</evidence>
<evidence type="ECO:0000256" key="1">
    <source>
        <dbReference type="ARBA" id="ARBA00004496"/>
    </source>
</evidence>
<evidence type="ECO:0008006" key="8">
    <source>
        <dbReference type="Google" id="ProtNLM"/>
    </source>
</evidence>
<feature type="chain" id="PRO_5047482300" description="Coiled-coil domain-containing protein 18" evidence="5">
    <location>
        <begin position="26"/>
        <end position="1555"/>
    </location>
</feature>
<evidence type="ECO:0000256" key="5">
    <source>
        <dbReference type="SAM" id="SignalP"/>
    </source>
</evidence>
<protein>
    <recommendedName>
        <fullName evidence="8">Coiled-coil domain-containing protein 18</fullName>
    </recommendedName>
</protein>
<dbReference type="Proteomes" id="UP000826234">
    <property type="component" value="Unassembled WGS sequence"/>
</dbReference>
<feature type="coiled-coil region" evidence="4">
    <location>
        <begin position="263"/>
        <end position="493"/>
    </location>
</feature>
<dbReference type="PANTHER" id="PTHR18875:SF8">
    <property type="entry name" value="COILED-COIL DOMAIN-CONTAINING PROTEIN 18"/>
    <property type="match status" value="1"/>
</dbReference>
<keyword evidence="3 4" id="KW-0175">Coiled coil</keyword>